<gene>
    <name evidence="4" type="ORF">E4K62_13210</name>
</gene>
<evidence type="ECO:0000313" key="4">
    <source>
        <dbReference type="EMBL" id="QBR89550.1"/>
    </source>
</evidence>
<feature type="domain" description="N-acetyltransferase" evidence="3">
    <location>
        <begin position="6"/>
        <end position="153"/>
    </location>
</feature>
<dbReference type="CDD" id="cd04301">
    <property type="entry name" value="NAT_SF"/>
    <property type="match status" value="1"/>
</dbReference>
<dbReference type="InterPro" id="IPR016181">
    <property type="entry name" value="Acyl_CoA_acyltransferase"/>
</dbReference>
<keyword evidence="2" id="KW-0012">Acyltransferase</keyword>
<dbReference type="PANTHER" id="PTHR43877">
    <property type="entry name" value="AMINOALKYLPHOSPHONATE N-ACETYLTRANSFERASE-RELATED-RELATED"/>
    <property type="match status" value="1"/>
</dbReference>
<dbReference type="Pfam" id="PF00583">
    <property type="entry name" value="Acetyltransf_1"/>
    <property type="match status" value="1"/>
</dbReference>
<protein>
    <submittedName>
        <fullName evidence="4">GNAT family N-acetyltransferase</fullName>
    </submittedName>
</protein>
<dbReference type="RefSeq" id="WP_135068163.1">
    <property type="nucleotide sequence ID" value="NZ_CP038266.1"/>
</dbReference>
<sequence length="154" mass="16753">MTVVTIALADLDDPRTRALVSAHLSGMRAASPPESVHALEMAGLQHPDVTLWSAEVDDRIAGIAALSRLDDTSGEIKSMRVDEAFLGRGIGRALLHHVMGAARKRGMTRLWLETGSTDEFLAARRLYESEGFTPCGPFGAYRPDPFSAFFSRPL</sequence>
<accession>A0ABX5STP6</accession>
<dbReference type="InterPro" id="IPR050832">
    <property type="entry name" value="Bact_Acetyltransf"/>
</dbReference>
<dbReference type="SUPFAM" id="SSF55729">
    <property type="entry name" value="Acyl-CoA N-acyltransferases (Nat)"/>
    <property type="match status" value="1"/>
</dbReference>
<dbReference type="EMBL" id="CP038266">
    <property type="protein sequence ID" value="QBR89550.1"/>
    <property type="molecule type" value="Genomic_DNA"/>
</dbReference>
<organism evidence="4 5">
    <name type="scientific">Microbacterium wangchenii</name>
    <dbReference type="NCBI Taxonomy" id="2541726"/>
    <lineage>
        <taxon>Bacteria</taxon>
        <taxon>Bacillati</taxon>
        <taxon>Actinomycetota</taxon>
        <taxon>Actinomycetes</taxon>
        <taxon>Micrococcales</taxon>
        <taxon>Microbacteriaceae</taxon>
        <taxon>Microbacterium</taxon>
    </lineage>
</organism>
<dbReference type="InterPro" id="IPR000182">
    <property type="entry name" value="GNAT_dom"/>
</dbReference>
<dbReference type="Proteomes" id="UP000295748">
    <property type="component" value="Chromosome"/>
</dbReference>
<evidence type="ECO:0000259" key="3">
    <source>
        <dbReference type="PROSITE" id="PS51186"/>
    </source>
</evidence>
<dbReference type="PROSITE" id="PS51186">
    <property type="entry name" value="GNAT"/>
    <property type="match status" value="1"/>
</dbReference>
<keyword evidence="5" id="KW-1185">Reference proteome</keyword>
<evidence type="ECO:0000256" key="2">
    <source>
        <dbReference type="ARBA" id="ARBA00023315"/>
    </source>
</evidence>
<proteinExistence type="predicted"/>
<dbReference type="Gene3D" id="3.40.630.30">
    <property type="match status" value="1"/>
</dbReference>
<reference evidence="4 5" key="1">
    <citation type="submission" date="2019-03" db="EMBL/GenBank/DDBJ databases">
        <authorList>
            <person name="Dong K."/>
        </authorList>
    </citation>
    <scope>NUCLEOTIDE SEQUENCE [LARGE SCALE GENOMIC DNA]</scope>
    <source>
        <strain evidence="5">dk512</strain>
    </source>
</reference>
<name>A0ABX5STP6_9MICO</name>
<evidence type="ECO:0000313" key="5">
    <source>
        <dbReference type="Proteomes" id="UP000295748"/>
    </source>
</evidence>
<evidence type="ECO:0000256" key="1">
    <source>
        <dbReference type="ARBA" id="ARBA00022679"/>
    </source>
</evidence>
<dbReference type="PANTHER" id="PTHR43877:SF5">
    <property type="entry name" value="BLL8307 PROTEIN"/>
    <property type="match status" value="1"/>
</dbReference>
<keyword evidence="1" id="KW-0808">Transferase</keyword>